<name>A0A165DSE3_EXIGL</name>
<accession>A0A165DSE3</accession>
<reference evidence="1 2" key="1">
    <citation type="journal article" date="2016" name="Mol. Biol. Evol.">
        <title>Comparative Genomics of Early-Diverging Mushroom-Forming Fungi Provides Insights into the Origins of Lignocellulose Decay Capabilities.</title>
        <authorList>
            <person name="Nagy L.G."/>
            <person name="Riley R."/>
            <person name="Tritt A."/>
            <person name="Adam C."/>
            <person name="Daum C."/>
            <person name="Floudas D."/>
            <person name="Sun H."/>
            <person name="Yadav J.S."/>
            <person name="Pangilinan J."/>
            <person name="Larsson K.H."/>
            <person name="Matsuura K."/>
            <person name="Barry K."/>
            <person name="Labutti K."/>
            <person name="Kuo R."/>
            <person name="Ohm R.A."/>
            <person name="Bhattacharya S.S."/>
            <person name="Shirouzu T."/>
            <person name="Yoshinaga Y."/>
            <person name="Martin F.M."/>
            <person name="Grigoriev I.V."/>
            <person name="Hibbett D.S."/>
        </authorList>
    </citation>
    <scope>NUCLEOTIDE SEQUENCE [LARGE SCALE GENOMIC DNA]</scope>
    <source>
        <strain evidence="1 2">HHB12029</strain>
    </source>
</reference>
<protein>
    <submittedName>
        <fullName evidence="1">Uncharacterized protein</fullName>
    </submittedName>
</protein>
<dbReference type="Proteomes" id="UP000077266">
    <property type="component" value="Unassembled WGS sequence"/>
</dbReference>
<dbReference type="EMBL" id="KV426194">
    <property type="protein sequence ID" value="KZV85252.1"/>
    <property type="molecule type" value="Genomic_DNA"/>
</dbReference>
<dbReference type="AlphaFoldDB" id="A0A165DSE3"/>
<evidence type="ECO:0000313" key="1">
    <source>
        <dbReference type="EMBL" id="KZV85252.1"/>
    </source>
</evidence>
<proteinExistence type="predicted"/>
<evidence type="ECO:0000313" key="2">
    <source>
        <dbReference type="Proteomes" id="UP000077266"/>
    </source>
</evidence>
<keyword evidence="2" id="KW-1185">Reference proteome</keyword>
<sequence>MKPSLLASASTDSLPDLIPFDQSLADEMESRMASPRRVPYRPMSHPYLIRMGQVCSFDHALPIPPNANPFAHNPRVASYIQARDTGFTAALDDFSAFVKRKPKPAPERTRARL</sequence>
<gene>
    <name evidence="1" type="ORF">EXIGLDRAFT_775745</name>
</gene>
<organism evidence="1 2">
    <name type="scientific">Exidia glandulosa HHB12029</name>
    <dbReference type="NCBI Taxonomy" id="1314781"/>
    <lineage>
        <taxon>Eukaryota</taxon>
        <taxon>Fungi</taxon>
        <taxon>Dikarya</taxon>
        <taxon>Basidiomycota</taxon>
        <taxon>Agaricomycotina</taxon>
        <taxon>Agaricomycetes</taxon>
        <taxon>Auriculariales</taxon>
        <taxon>Exidiaceae</taxon>
        <taxon>Exidia</taxon>
    </lineage>
</organism>
<dbReference type="InParanoid" id="A0A165DSE3"/>